<dbReference type="PROSITE" id="PS50110">
    <property type="entry name" value="RESPONSE_REGULATORY"/>
    <property type="match status" value="1"/>
</dbReference>
<dbReference type="InterPro" id="IPR001789">
    <property type="entry name" value="Sig_transdc_resp-reg_receiver"/>
</dbReference>
<keyword evidence="6" id="KW-1185">Reference proteome</keyword>
<reference evidence="5 6" key="1">
    <citation type="submission" date="2019-11" db="EMBL/GenBank/DDBJ databases">
        <title>P. haliotis isolates from Z. marina roots.</title>
        <authorList>
            <person name="Cohen M."/>
            <person name="Jospin G."/>
            <person name="Eisen J.A."/>
            <person name="Coil D.A."/>
        </authorList>
    </citation>
    <scope>NUCLEOTIDE SEQUENCE [LARGE SCALE GENOMIC DNA]</scope>
    <source>
        <strain evidence="5 6">UCD-MCMsp1aY</strain>
    </source>
</reference>
<dbReference type="SMART" id="SM00267">
    <property type="entry name" value="GGDEF"/>
    <property type="match status" value="1"/>
</dbReference>
<dbReference type="NCBIfam" id="TIGR00254">
    <property type="entry name" value="GGDEF"/>
    <property type="match status" value="1"/>
</dbReference>
<dbReference type="PANTHER" id="PTHR46663">
    <property type="entry name" value="DIGUANYLATE CYCLASE DGCT-RELATED"/>
    <property type="match status" value="1"/>
</dbReference>
<dbReference type="Pfam" id="PF00072">
    <property type="entry name" value="Response_reg"/>
    <property type="match status" value="1"/>
</dbReference>
<dbReference type="PANTHER" id="PTHR46663:SF2">
    <property type="entry name" value="GGDEF DOMAIN-CONTAINING PROTEIN"/>
    <property type="match status" value="1"/>
</dbReference>
<dbReference type="SUPFAM" id="SSF55073">
    <property type="entry name" value="Nucleotide cyclase"/>
    <property type="match status" value="1"/>
</dbReference>
<accession>A0A6N8FBS4</accession>
<dbReference type="EMBL" id="WOCD01000005">
    <property type="protein sequence ID" value="MUH72979.1"/>
    <property type="molecule type" value="Genomic_DNA"/>
</dbReference>
<evidence type="ECO:0000259" key="3">
    <source>
        <dbReference type="PROSITE" id="PS50110"/>
    </source>
</evidence>
<dbReference type="CDD" id="cd00156">
    <property type="entry name" value="REC"/>
    <property type="match status" value="1"/>
</dbReference>
<dbReference type="InterPro" id="IPR043128">
    <property type="entry name" value="Rev_trsase/Diguanyl_cyclase"/>
</dbReference>
<organism evidence="5 6">
    <name type="scientific">Psychrosphaera haliotis</name>
    <dbReference type="NCBI Taxonomy" id="555083"/>
    <lineage>
        <taxon>Bacteria</taxon>
        <taxon>Pseudomonadati</taxon>
        <taxon>Pseudomonadota</taxon>
        <taxon>Gammaproteobacteria</taxon>
        <taxon>Alteromonadales</taxon>
        <taxon>Pseudoalteromonadaceae</taxon>
        <taxon>Psychrosphaera</taxon>
    </lineage>
</organism>
<proteinExistence type="predicted"/>
<feature type="domain" description="GGDEF" evidence="4">
    <location>
        <begin position="166"/>
        <end position="303"/>
    </location>
</feature>
<dbReference type="SMART" id="SM00448">
    <property type="entry name" value="REC"/>
    <property type="match status" value="1"/>
</dbReference>
<dbReference type="CDD" id="cd01949">
    <property type="entry name" value="GGDEF"/>
    <property type="match status" value="1"/>
</dbReference>
<dbReference type="Gene3D" id="3.40.50.2300">
    <property type="match status" value="1"/>
</dbReference>
<feature type="domain" description="Response regulatory" evidence="3">
    <location>
        <begin position="5"/>
        <end position="122"/>
    </location>
</feature>
<sequence length="317" mass="35574">MNDQLIYLLEDSKDDVYLVKSMLVGNFKSHFKMSNYESVSDLEAGMKSMLPDLLIIDLNLPDSVGLETLVKVKKFAKDFPIIVLTGYDDEVTGERAIQLGAQDYIPKSDLHKSLLLRSIRFSKERFALMKSLEENVFRDALTLLNNRESFNVKLEEMINEGTRYEKSFALLFIDLDNFKQINDEYGHLVGDQILKSVGSRLNVFNRGSDYVARYGGDEFVLLAPNISELTQLRQLAKIKFDVISGAYAVETSQQAVKNIIVEASIGGAIFDTHGKSANELLKSADEAMYKAKTQQTGIAIADTPVLREFVNSSKAQE</sequence>
<dbReference type="InterPro" id="IPR000160">
    <property type="entry name" value="GGDEF_dom"/>
</dbReference>
<dbReference type="Gene3D" id="3.30.70.270">
    <property type="match status" value="1"/>
</dbReference>
<dbReference type="AlphaFoldDB" id="A0A6N8FBS4"/>
<evidence type="ECO:0000256" key="2">
    <source>
        <dbReference type="PROSITE-ProRule" id="PRU00169"/>
    </source>
</evidence>
<gene>
    <name evidence="5" type="ORF">GNP35_11090</name>
</gene>
<dbReference type="InterPro" id="IPR029787">
    <property type="entry name" value="Nucleotide_cyclase"/>
</dbReference>
<protein>
    <submittedName>
        <fullName evidence="5">Diguanylate cyclase</fullName>
    </submittedName>
</protein>
<comment type="cofactor">
    <cofactor evidence="1">
        <name>Mg(2+)</name>
        <dbReference type="ChEBI" id="CHEBI:18420"/>
    </cofactor>
</comment>
<keyword evidence="2" id="KW-0597">Phosphoprotein</keyword>
<comment type="caution">
    <text evidence="5">The sequence shown here is derived from an EMBL/GenBank/DDBJ whole genome shotgun (WGS) entry which is preliminary data.</text>
</comment>
<dbReference type="InterPro" id="IPR052163">
    <property type="entry name" value="DGC-Regulatory_Protein"/>
</dbReference>
<dbReference type="InterPro" id="IPR011006">
    <property type="entry name" value="CheY-like_superfamily"/>
</dbReference>
<name>A0A6N8FBS4_9GAMM</name>
<dbReference type="PROSITE" id="PS50887">
    <property type="entry name" value="GGDEF"/>
    <property type="match status" value="1"/>
</dbReference>
<feature type="modified residue" description="4-aspartylphosphate" evidence="2">
    <location>
        <position position="57"/>
    </location>
</feature>
<dbReference type="GO" id="GO:0003824">
    <property type="term" value="F:catalytic activity"/>
    <property type="evidence" value="ECO:0007669"/>
    <property type="project" value="UniProtKB-ARBA"/>
</dbReference>
<dbReference type="Proteomes" id="UP000439994">
    <property type="component" value="Unassembled WGS sequence"/>
</dbReference>
<dbReference type="Pfam" id="PF00990">
    <property type="entry name" value="GGDEF"/>
    <property type="match status" value="1"/>
</dbReference>
<dbReference type="OrthoDB" id="766410at2"/>
<dbReference type="RefSeq" id="WP_155696180.1">
    <property type="nucleotide sequence ID" value="NZ_WOCD01000005.1"/>
</dbReference>
<evidence type="ECO:0000313" key="5">
    <source>
        <dbReference type="EMBL" id="MUH72979.1"/>
    </source>
</evidence>
<dbReference type="FunFam" id="3.30.70.270:FF:000001">
    <property type="entry name" value="Diguanylate cyclase domain protein"/>
    <property type="match status" value="1"/>
</dbReference>
<dbReference type="SUPFAM" id="SSF52172">
    <property type="entry name" value="CheY-like"/>
    <property type="match status" value="1"/>
</dbReference>
<evidence type="ECO:0000256" key="1">
    <source>
        <dbReference type="ARBA" id="ARBA00001946"/>
    </source>
</evidence>
<evidence type="ECO:0000259" key="4">
    <source>
        <dbReference type="PROSITE" id="PS50887"/>
    </source>
</evidence>
<dbReference type="GO" id="GO:0000160">
    <property type="term" value="P:phosphorelay signal transduction system"/>
    <property type="evidence" value="ECO:0007669"/>
    <property type="project" value="InterPro"/>
</dbReference>
<evidence type="ECO:0000313" key="6">
    <source>
        <dbReference type="Proteomes" id="UP000439994"/>
    </source>
</evidence>